<keyword evidence="3" id="KW-1185">Reference proteome</keyword>
<dbReference type="OrthoDB" id="10641300at2759"/>
<sequence length="118" mass="12734">MSLCALSAFCFFSVFLRFSVFLLSDEMVRGKVAAAFPPPPLPFLGCLPRHCAGTRSSQHPSDSIVPAPPTENRKSGILAFCKVVNPASKVQETDRAQRLRGGCPLLTPLARSQVDLCS</sequence>
<evidence type="ECO:0000313" key="2">
    <source>
        <dbReference type="EMBL" id="KAH7144014.1"/>
    </source>
</evidence>
<proteinExistence type="predicted"/>
<dbReference type="EMBL" id="JAGMUV010000009">
    <property type="protein sequence ID" value="KAH7144014.1"/>
    <property type="molecule type" value="Genomic_DNA"/>
</dbReference>
<comment type="caution">
    <text evidence="2">The sequence shown here is derived from an EMBL/GenBank/DDBJ whole genome shotgun (WGS) entry which is preliminary data.</text>
</comment>
<dbReference type="Proteomes" id="UP000738349">
    <property type="component" value="Unassembled WGS sequence"/>
</dbReference>
<evidence type="ECO:0000256" key="1">
    <source>
        <dbReference type="SAM" id="SignalP"/>
    </source>
</evidence>
<evidence type="ECO:0000313" key="3">
    <source>
        <dbReference type="Proteomes" id="UP000738349"/>
    </source>
</evidence>
<name>A0A9P9J4U9_9HYPO</name>
<organism evidence="2 3">
    <name type="scientific">Dactylonectria macrodidyma</name>
    <dbReference type="NCBI Taxonomy" id="307937"/>
    <lineage>
        <taxon>Eukaryota</taxon>
        <taxon>Fungi</taxon>
        <taxon>Dikarya</taxon>
        <taxon>Ascomycota</taxon>
        <taxon>Pezizomycotina</taxon>
        <taxon>Sordariomycetes</taxon>
        <taxon>Hypocreomycetidae</taxon>
        <taxon>Hypocreales</taxon>
        <taxon>Nectriaceae</taxon>
        <taxon>Dactylonectria</taxon>
    </lineage>
</organism>
<dbReference type="AlphaFoldDB" id="A0A9P9J4U9"/>
<evidence type="ECO:0008006" key="4">
    <source>
        <dbReference type="Google" id="ProtNLM"/>
    </source>
</evidence>
<reference evidence="2" key="1">
    <citation type="journal article" date="2021" name="Nat. Commun.">
        <title>Genetic determinants of endophytism in the Arabidopsis root mycobiome.</title>
        <authorList>
            <person name="Mesny F."/>
            <person name="Miyauchi S."/>
            <person name="Thiergart T."/>
            <person name="Pickel B."/>
            <person name="Atanasova L."/>
            <person name="Karlsson M."/>
            <person name="Huettel B."/>
            <person name="Barry K.W."/>
            <person name="Haridas S."/>
            <person name="Chen C."/>
            <person name="Bauer D."/>
            <person name="Andreopoulos W."/>
            <person name="Pangilinan J."/>
            <person name="LaButti K."/>
            <person name="Riley R."/>
            <person name="Lipzen A."/>
            <person name="Clum A."/>
            <person name="Drula E."/>
            <person name="Henrissat B."/>
            <person name="Kohler A."/>
            <person name="Grigoriev I.V."/>
            <person name="Martin F.M."/>
            <person name="Hacquard S."/>
        </authorList>
    </citation>
    <scope>NUCLEOTIDE SEQUENCE</scope>
    <source>
        <strain evidence="2">MPI-CAGE-AT-0147</strain>
    </source>
</reference>
<feature type="chain" id="PRO_5040244086" description="Secreted protein" evidence="1">
    <location>
        <begin position="25"/>
        <end position="118"/>
    </location>
</feature>
<feature type="signal peptide" evidence="1">
    <location>
        <begin position="1"/>
        <end position="24"/>
    </location>
</feature>
<protein>
    <recommendedName>
        <fullName evidence="4">Secreted protein</fullName>
    </recommendedName>
</protein>
<keyword evidence="1" id="KW-0732">Signal</keyword>
<gene>
    <name evidence="2" type="ORF">EDB81DRAFT_515339</name>
</gene>
<accession>A0A9P9J4U9</accession>